<dbReference type="EMBL" id="CP081051">
    <property type="protein sequence ID" value="UWQ40146.1"/>
    <property type="molecule type" value="Genomic_DNA"/>
</dbReference>
<evidence type="ECO:0000313" key="3">
    <source>
        <dbReference type="Proteomes" id="UP001058514"/>
    </source>
</evidence>
<gene>
    <name evidence="2" type="ORF">K3718_11255</name>
</gene>
<evidence type="ECO:0000259" key="1">
    <source>
        <dbReference type="Pfam" id="PF08861"/>
    </source>
</evidence>
<accession>A0ABY5WFA8</accession>
<keyword evidence="3" id="KW-1185">Reference proteome</keyword>
<dbReference type="Proteomes" id="UP001058514">
    <property type="component" value="Chromosome"/>
</dbReference>
<evidence type="ECO:0000313" key="2">
    <source>
        <dbReference type="EMBL" id="UWQ40146.1"/>
    </source>
</evidence>
<sequence length="257" mass="29046">MTVQKRICAAFCDGLSVQEIPLGYAIKTPFTWLHGEPLVVFGERYNGMVRMRDAGDTLALLEDVAGDLTVGTKLDAMRQLAHEHGLTFDEEDSLFLSDWTDEANLGDATIRFMSFLNRIQDMSLLSREKVSSVFREELVEAIKERFSEDYHVGVRESVSKDHKEYTADVIIRDAQMQAAIYAATSEVNVLEALLTEQVFGREHEFRTVPVVVFENFMHSKVSAKTRRRAMNSAKLQTADWSGGRDDVIDKLSQIMQG</sequence>
<dbReference type="InterPro" id="IPR014960">
    <property type="entry name" value="DUF1828"/>
</dbReference>
<dbReference type="RefSeq" id="WP_259963603.1">
    <property type="nucleotide sequence ID" value="NZ_CP081051.1"/>
</dbReference>
<feature type="domain" description="DUF1828" evidence="1">
    <location>
        <begin position="28"/>
        <end position="119"/>
    </location>
</feature>
<organism evidence="2 3">
    <name type="scientific">Leisingera aquaemixtae</name>
    <dbReference type="NCBI Taxonomy" id="1396826"/>
    <lineage>
        <taxon>Bacteria</taxon>
        <taxon>Pseudomonadati</taxon>
        <taxon>Pseudomonadota</taxon>
        <taxon>Alphaproteobacteria</taxon>
        <taxon>Rhodobacterales</taxon>
        <taxon>Roseobacteraceae</taxon>
        <taxon>Leisingera</taxon>
    </lineage>
</organism>
<name>A0ABY5WFA8_9RHOB</name>
<reference evidence="2" key="1">
    <citation type="submission" date="2021-08" db="EMBL/GenBank/DDBJ databases">
        <authorList>
            <person name="Nwanade C."/>
            <person name="Wang M."/>
            <person name="Masoudi A."/>
            <person name="Yu Z."/>
            <person name="Liu J."/>
        </authorList>
    </citation>
    <scope>NUCLEOTIDE SEQUENCE</scope>
    <source>
        <strain evidence="2">S166</strain>
    </source>
</reference>
<dbReference type="Pfam" id="PF08861">
    <property type="entry name" value="DUF1828"/>
    <property type="match status" value="1"/>
</dbReference>
<proteinExistence type="predicted"/>
<protein>
    <submittedName>
        <fullName evidence="2">DUF1828 domain-containing protein</fullName>
    </submittedName>
</protein>